<sequence length="677" mass="76592">RGNPGDLPGLYSGTVAEFTKADTVIFRSTLFNRTTHEQSEFFMRTLKYDSMWLDKPNFVGSFDIGDHVFFFFRESAVEYINCGKVIYSRVARVCKKDTGGKNILTHNWATFLKARLNCSLPGEYPFYFNEIQSVYKFPDDDNYVYAVFTTSLHGGPHGSAVCSFRLSDIQGAFGGKFKEQKTSSSAWLPVLTSQVPEPRPGLCVNSTKTLPDAVLNFLRTHTLMDSAVPQAGGRPVFFRENVVFLSLAVHRVDVDGVDYLVYYAGTRDGLVYKLVEWKDRSGQSFSNLVDVFEVNPGEPIRTMEVSNEHKSLYVGSDDGVRQVSLHLCRGRHLSCLRCVRDPYCGWDREHHECRPYVNGYLQDVSNTTPGLCEGSIRRRQLRAHWGESVHLSCQGHHPELLEPPHAGALRGNPGATGATPIWYHQQGRERRPVPSKRDKFVHSTGHGLVVLGLTERDTGRYDLHLDSLGTLCSYNVTVDADFRKLELIDECNYPETEAEKCRVILATLSDKPRKHYFDRRFASLDELLDSFLRFDQVVFSQPKTPALTVAAEPAQAAKVTKKASSFPLLKQDRSPPRQNADDGHFQQPLSPREKQGKQHVSPQRPSKASQNFRRSSFRHPEVRPLCLNCKKSGHFVTRCRQELTPECLEWQQRFESTAAPTQGNDKLMPLTPARGHQ</sequence>
<reference evidence="1 2" key="1">
    <citation type="journal article" date="2020" name="Cell">
        <title>Large-Scale Comparative Analyses of Tick Genomes Elucidate Their Genetic Diversity and Vector Capacities.</title>
        <authorList>
            <consortium name="Tick Genome and Microbiome Consortium (TIGMIC)"/>
            <person name="Jia N."/>
            <person name="Wang J."/>
            <person name="Shi W."/>
            <person name="Du L."/>
            <person name="Sun Y."/>
            <person name="Zhan W."/>
            <person name="Jiang J.F."/>
            <person name="Wang Q."/>
            <person name="Zhang B."/>
            <person name="Ji P."/>
            <person name="Bell-Sakyi L."/>
            <person name="Cui X.M."/>
            <person name="Yuan T.T."/>
            <person name="Jiang B.G."/>
            <person name="Yang W.F."/>
            <person name="Lam T.T."/>
            <person name="Chang Q.C."/>
            <person name="Ding S.J."/>
            <person name="Wang X.J."/>
            <person name="Zhu J.G."/>
            <person name="Ruan X.D."/>
            <person name="Zhao L."/>
            <person name="Wei J.T."/>
            <person name="Ye R.Z."/>
            <person name="Que T.C."/>
            <person name="Du C.H."/>
            <person name="Zhou Y.H."/>
            <person name="Cheng J.X."/>
            <person name="Dai P.F."/>
            <person name="Guo W.B."/>
            <person name="Han X.H."/>
            <person name="Huang E.J."/>
            <person name="Li L.F."/>
            <person name="Wei W."/>
            <person name="Gao Y.C."/>
            <person name="Liu J.Z."/>
            <person name="Shao H.Z."/>
            <person name="Wang X."/>
            <person name="Wang C.C."/>
            <person name="Yang T.C."/>
            <person name="Huo Q.B."/>
            <person name="Li W."/>
            <person name="Chen H.Y."/>
            <person name="Chen S.E."/>
            <person name="Zhou L.G."/>
            <person name="Ni X.B."/>
            <person name="Tian J.H."/>
            <person name="Sheng Y."/>
            <person name="Liu T."/>
            <person name="Pan Y.S."/>
            <person name="Xia L.Y."/>
            <person name="Li J."/>
            <person name="Zhao F."/>
            <person name="Cao W.C."/>
        </authorList>
    </citation>
    <scope>NUCLEOTIDE SEQUENCE [LARGE SCALE GENOMIC DNA]</scope>
    <source>
        <strain evidence="1">Iper-2018</strain>
    </source>
</reference>
<evidence type="ECO:0000313" key="2">
    <source>
        <dbReference type="Proteomes" id="UP000805193"/>
    </source>
</evidence>
<organism evidence="1 2">
    <name type="scientific">Ixodes persulcatus</name>
    <name type="common">Taiga tick</name>
    <dbReference type="NCBI Taxonomy" id="34615"/>
    <lineage>
        <taxon>Eukaryota</taxon>
        <taxon>Metazoa</taxon>
        <taxon>Ecdysozoa</taxon>
        <taxon>Arthropoda</taxon>
        <taxon>Chelicerata</taxon>
        <taxon>Arachnida</taxon>
        <taxon>Acari</taxon>
        <taxon>Parasitiformes</taxon>
        <taxon>Ixodida</taxon>
        <taxon>Ixodoidea</taxon>
        <taxon>Ixodidae</taxon>
        <taxon>Ixodinae</taxon>
        <taxon>Ixodes</taxon>
    </lineage>
</organism>
<gene>
    <name evidence="1" type="ORF">HPB47_012873</name>
</gene>
<keyword evidence="2" id="KW-1185">Reference proteome</keyword>
<dbReference type="Proteomes" id="UP000805193">
    <property type="component" value="Unassembled WGS sequence"/>
</dbReference>
<protein>
    <submittedName>
        <fullName evidence="1">Uncharacterized protein</fullName>
    </submittedName>
</protein>
<dbReference type="EMBL" id="JABSTQ010011566">
    <property type="protein sequence ID" value="KAG0410008.1"/>
    <property type="molecule type" value="Genomic_DNA"/>
</dbReference>
<comment type="caution">
    <text evidence="1">The sequence shown here is derived from an EMBL/GenBank/DDBJ whole genome shotgun (WGS) entry which is preliminary data.</text>
</comment>
<name>A0AC60NSC9_IXOPE</name>
<evidence type="ECO:0000313" key="1">
    <source>
        <dbReference type="EMBL" id="KAG0410008.1"/>
    </source>
</evidence>
<proteinExistence type="predicted"/>
<accession>A0AC60NSC9</accession>
<feature type="non-terminal residue" evidence="1">
    <location>
        <position position="1"/>
    </location>
</feature>